<sequence length="159" mass="17342">MKIKGSYLYFALLACACVAACAYAVADLFADPPSLVFLALLLAFACIGLWLKDTLIGARYLFYCVCVQLLFVAVIFAVHKFPAMAQFVRSAEIGVGGAGIPLGIALLVLPAFFCALPYYYRTGVKKIPQKLILGGILILNVAITLAYAFYFERLFYDAI</sequence>
<keyword evidence="1" id="KW-0472">Membrane</keyword>
<evidence type="ECO:0000313" key="3">
    <source>
        <dbReference type="EMBL" id="EEV17404.1"/>
    </source>
</evidence>
<accession>C8PIN9</accession>
<dbReference type="STRING" id="824.CGRAC_0581"/>
<protein>
    <submittedName>
        <fullName evidence="3">Uncharacterized protein</fullName>
    </submittedName>
</protein>
<evidence type="ECO:0000256" key="1">
    <source>
        <dbReference type="SAM" id="Phobius"/>
    </source>
</evidence>
<name>C8PIN9_9BACT</name>
<evidence type="ECO:0000256" key="2">
    <source>
        <dbReference type="SAM" id="SignalP"/>
    </source>
</evidence>
<dbReference type="Proteomes" id="UP000005709">
    <property type="component" value="Unassembled WGS sequence"/>
</dbReference>
<comment type="caution">
    <text evidence="3">The sequence shown here is derived from an EMBL/GenBank/DDBJ whole genome shotgun (WGS) entry which is preliminary data.</text>
</comment>
<feature type="transmembrane region" description="Helical" evidence="1">
    <location>
        <begin position="60"/>
        <end position="78"/>
    </location>
</feature>
<keyword evidence="1" id="KW-0812">Transmembrane</keyword>
<dbReference type="EMBL" id="ACYG01000027">
    <property type="protein sequence ID" value="EEV17404.1"/>
    <property type="molecule type" value="Genomic_DNA"/>
</dbReference>
<feature type="signal peptide" evidence="2">
    <location>
        <begin position="1"/>
        <end position="26"/>
    </location>
</feature>
<gene>
    <name evidence="3" type="ORF">CAMGR0001_1700</name>
</gene>
<organism evidence="3 4">
    <name type="scientific">Campylobacter gracilis RM3268</name>
    <dbReference type="NCBI Taxonomy" id="553220"/>
    <lineage>
        <taxon>Bacteria</taxon>
        <taxon>Pseudomonadati</taxon>
        <taxon>Campylobacterota</taxon>
        <taxon>Epsilonproteobacteria</taxon>
        <taxon>Campylobacterales</taxon>
        <taxon>Campylobacteraceae</taxon>
        <taxon>Campylobacter</taxon>
    </lineage>
</organism>
<keyword evidence="4" id="KW-1185">Reference proteome</keyword>
<feature type="chain" id="PRO_5002991345" evidence="2">
    <location>
        <begin position="27"/>
        <end position="159"/>
    </location>
</feature>
<proteinExistence type="predicted"/>
<dbReference type="PROSITE" id="PS51257">
    <property type="entry name" value="PROKAR_LIPOPROTEIN"/>
    <property type="match status" value="1"/>
</dbReference>
<feature type="transmembrane region" description="Helical" evidence="1">
    <location>
        <begin position="98"/>
        <end position="119"/>
    </location>
</feature>
<dbReference type="AlphaFoldDB" id="C8PIN9"/>
<keyword evidence="1" id="KW-1133">Transmembrane helix</keyword>
<dbReference type="RefSeq" id="WP_005872555.1">
    <property type="nucleotide sequence ID" value="NZ_ACYG01000027.1"/>
</dbReference>
<evidence type="ECO:0000313" key="4">
    <source>
        <dbReference type="Proteomes" id="UP000005709"/>
    </source>
</evidence>
<reference evidence="3 4" key="1">
    <citation type="submission" date="2009-07" db="EMBL/GenBank/DDBJ databases">
        <authorList>
            <person name="Madupu R."/>
            <person name="Sebastian Y."/>
            <person name="Durkin A.S."/>
            <person name="Torralba M."/>
            <person name="Methe B."/>
            <person name="Sutton G.G."/>
            <person name="Strausberg R.L."/>
            <person name="Nelson K.E."/>
        </authorList>
    </citation>
    <scope>NUCLEOTIDE SEQUENCE [LARGE SCALE GENOMIC DNA]</scope>
    <source>
        <strain evidence="3 4">RM3268</strain>
    </source>
</reference>
<keyword evidence="2" id="KW-0732">Signal</keyword>
<feature type="transmembrane region" description="Helical" evidence="1">
    <location>
        <begin position="131"/>
        <end position="150"/>
    </location>
</feature>
<feature type="transmembrane region" description="Helical" evidence="1">
    <location>
        <begin position="34"/>
        <end position="51"/>
    </location>
</feature>